<protein>
    <submittedName>
        <fullName evidence="1">DinB family protein</fullName>
    </submittedName>
</protein>
<gene>
    <name evidence="1" type="ORF">HYN43_027700</name>
</gene>
<dbReference type="EMBL" id="CP032869">
    <property type="protein sequence ID" value="AYL98823.1"/>
    <property type="molecule type" value="Genomic_DNA"/>
</dbReference>
<dbReference type="PANTHER" id="PTHR39473">
    <property type="match status" value="1"/>
</dbReference>
<name>A0A494W4V5_9SPHI</name>
<dbReference type="PANTHER" id="PTHR39473:SF1">
    <property type="entry name" value="DINB-LIKE DOMAIN-CONTAINING PROTEIN"/>
    <property type="match status" value="1"/>
</dbReference>
<dbReference type="OrthoDB" id="1162179at2"/>
<evidence type="ECO:0000313" key="1">
    <source>
        <dbReference type="EMBL" id="AYL98823.1"/>
    </source>
</evidence>
<dbReference type="KEGG" id="muh:HYN43_027700"/>
<sequence>MYLFFPQQNKNHHKQHIIMQLKEPISNLLEQLQYVIDELNPAQYTEPVKVLSQSSIGQHTRHILEFFVELNKGYESGMVDYDKRIRNKAIEADKDFAISTINQIKNAIEKPDKELLLQAEYGEGADHQAQVFSNYYRELVYNLEHTVHHMALIRIGVNAISQVAIPQEFGVAASTLKYRNSCAQ</sequence>
<dbReference type="AlphaFoldDB" id="A0A494W4V5"/>
<organism evidence="1 2">
    <name type="scientific">Mucilaginibacter celer</name>
    <dbReference type="NCBI Taxonomy" id="2305508"/>
    <lineage>
        <taxon>Bacteria</taxon>
        <taxon>Pseudomonadati</taxon>
        <taxon>Bacteroidota</taxon>
        <taxon>Sphingobacteriia</taxon>
        <taxon>Sphingobacteriales</taxon>
        <taxon>Sphingobacteriaceae</taxon>
        <taxon>Mucilaginibacter</taxon>
    </lineage>
</organism>
<reference evidence="1 2" key="1">
    <citation type="submission" date="2018-10" db="EMBL/GenBank/DDBJ databases">
        <title>Genome sequencing of Mucilaginibacter sp. HYN0043.</title>
        <authorList>
            <person name="Kim M."/>
            <person name="Yi H."/>
        </authorList>
    </citation>
    <scope>NUCLEOTIDE SEQUENCE [LARGE SCALE GENOMIC DNA]</scope>
    <source>
        <strain evidence="1 2">HYN0043</strain>
    </source>
</reference>
<proteinExistence type="predicted"/>
<evidence type="ECO:0000313" key="2">
    <source>
        <dbReference type="Proteomes" id="UP000270046"/>
    </source>
</evidence>
<keyword evidence="2" id="KW-1185">Reference proteome</keyword>
<dbReference type="Proteomes" id="UP000270046">
    <property type="component" value="Chromosome"/>
</dbReference>
<accession>A0A494W4V5</accession>